<name>A0A7V5HZ86_UNCAE</name>
<dbReference type="EMBL" id="DRTT01000114">
    <property type="protein sequence ID" value="HHF98660.1"/>
    <property type="molecule type" value="Genomic_DNA"/>
</dbReference>
<reference evidence="2" key="1">
    <citation type="journal article" date="2020" name="mSystems">
        <title>Genome- and Community-Level Interaction Insights into Carbon Utilization and Element Cycling Functions of Hydrothermarchaeota in Hydrothermal Sediment.</title>
        <authorList>
            <person name="Zhou Z."/>
            <person name="Liu Y."/>
            <person name="Xu W."/>
            <person name="Pan J."/>
            <person name="Luo Z.H."/>
            <person name="Li M."/>
        </authorList>
    </citation>
    <scope>NUCLEOTIDE SEQUENCE [LARGE SCALE GENOMIC DNA]</scope>
    <source>
        <strain evidence="2">HyVt-92</strain>
    </source>
</reference>
<evidence type="ECO:0000256" key="1">
    <source>
        <dbReference type="ARBA" id="ARBA00023125"/>
    </source>
</evidence>
<sequence length="146" mass="16291">MKLSTKGRYGARAMVDMALHEDQAPILLKDIAKRQGISEKYLEHIITSLKVAGLVKSIRGARGGYILARPASQIKLSHIIRALEGSAAPVECVDDPKLCSRVGICVTRDVWMKIKEKIEEILESVSLKDLAEQQKKKQEEGLTYYI</sequence>
<dbReference type="SUPFAM" id="SSF46785">
    <property type="entry name" value="Winged helix' DNA-binding domain"/>
    <property type="match status" value="1"/>
</dbReference>
<dbReference type="InterPro" id="IPR036388">
    <property type="entry name" value="WH-like_DNA-bd_sf"/>
</dbReference>
<accession>A0A7V5HZ86</accession>
<dbReference type="PROSITE" id="PS51197">
    <property type="entry name" value="HTH_RRF2_2"/>
    <property type="match status" value="1"/>
</dbReference>
<dbReference type="GO" id="GO:0005829">
    <property type="term" value="C:cytosol"/>
    <property type="evidence" value="ECO:0007669"/>
    <property type="project" value="TreeGrafter"/>
</dbReference>
<keyword evidence="1" id="KW-0238">DNA-binding</keyword>
<dbReference type="Gene3D" id="1.10.10.10">
    <property type="entry name" value="Winged helix-like DNA-binding domain superfamily/Winged helix DNA-binding domain"/>
    <property type="match status" value="1"/>
</dbReference>
<gene>
    <name evidence="2" type="ORF">ENL39_04135</name>
</gene>
<dbReference type="NCBIfam" id="TIGR00738">
    <property type="entry name" value="rrf2_super"/>
    <property type="match status" value="1"/>
</dbReference>
<dbReference type="GO" id="GO:0003677">
    <property type="term" value="F:DNA binding"/>
    <property type="evidence" value="ECO:0007669"/>
    <property type="project" value="UniProtKB-KW"/>
</dbReference>
<dbReference type="InterPro" id="IPR000944">
    <property type="entry name" value="Tscrpt_reg_Rrf2"/>
</dbReference>
<dbReference type="PROSITE" id="PS01332">
    <property type="entry name" value="HTH_RRF2_1"/>
    <property type="match status" value="1"/>
</dbReference>
<dbReference type="Proteomes" id="UP000886070">
    <property type="component" value="Unassembled WGS sequence"/>
</dbReference>
<dbReference type="Pfam" id="PF02082">
    <property type="entry name" value="Rrf2"/>
    <property type="match status" value="1"/>
</dbReference>
<organism evidence="2">
    <name type="scientific">Aerophobetes bacterium</name>
    <dbReference type="NCBI Taxonomy" id="2030807"/>
    <lineage>
        <taxon>Bacteria</taxon>
        <taxon>Candidatus Aerophobota</taxon>
    </lineage>
</organism>
<proteinExistence type="predicted"/>
<dbReference type="InterPro" id="IPR036390">
    <property type="entry name" value="WH_DNA-bd_sf"/>
</dbReference>
<dbReference type="InterPro" id="IPR030489">
    <property type="entry name" value="TR_Rrf2-type_CS"/>
</dbReference>
<dbReference type="PANTHER" id="PTHR33221:SF5">
    <property type="entry name" value="HTH-TYPE TRANSCRIPTIONAL REGULATOR ISCR"/>
    <property type="match status" value="1"/>
</dbReference>
<dbReference type="PANTHER" id="PTHR33221">
    <property type="entry name" value="WINGED HELIX-TURN-HELIX TRANSCRIPTIONAL REGULATOR, RRF2 FAMILY"/>
    <property type="match status" value="1"/>
</dbReference>
<dbReference type="AlphaFoldDB" id="A0A7V5HZ86"/>
<protein>
    <submittedName>
        <fullName evidence="2">Rrf2 family transcriptional regulator</fullName>
    </submittedName>
</protein>
<evidence type="ECO:0000313" key="2">
    <source>
        <dbReference type="EMBL" id="HHF98660.1"/>
    </source>
</evidence>
<dbReference type="GO" id="GO:0003700">
    <property type="term" value="F:DNA-binding transcription factor activity"/>
    <property type="evidence" value="ECO:0007669"/>
    <property type="project" value="TreeGrafter"/>
</dbReference>
<comment type="caution">
    <text evidence="2">The sequence shown here is derived from an EMBL/GenBank/DDBJ whole genome shotgun (WGS) entry which is preliminary data.</text>
</comment>